<feature type="disulfide bond" evidence="2">
    <location>
        <begin position="498"/>
        <end position="532"/>
    </location>
</feature>
<evidence type="ECO:0000313" key="5">
    <source>
        <dbReference type="WBParaSite" id="maker-PairedContig_2948-snap-gene-0.1-mRNA-1"/>
    </source>
</evidence>
<dbReference type="STRING" id="6293.A0A1I8EMD9"/>
<dbReference type="SMART" id="SM00254">
    <property type="entry name" value="ShKT"/>
    <property type="match status" value="2"/>
</dbReference>
<dbReference type="PROSITE" id="PS51670">
    <property type="entry name" value="SHKT"/>
    <property type="match status" value="2"/>
</dbReference>
<organism evidence="5">
    <name type="scientific">Wuchereria bancrofti</name>
    <dbReference type="NCBI Taxonomy" id="6293"/>
    <lineage>
        <taxon>Eukaryota</taxon>
        <taxon>Metazoa</taxon>
        <taxon>Ecdysozoa</taxon>
        <taxon>Nematoda</taxon>
        <taxon>Chromadorea</taxon>
        <taxon>Rhabditida</taxon>
        <taxon>Spirurina</taxon>
        <taxon>Spiruromorpha</taxon>
        <taxon>Filarioidea</taxon>
        <taxon>Onchocercidae</taxon>
        <taxon>Wuchereria</taxon>
    </lineage>
</organism>
<dbReference type="WBParaSite" id="maker-PairedContig_2948-snap-gene-0.1-mRNA-1">
    <property type="protein sequence ID" value="maker-PairedContig_2948-snap-gene-0.1-mRNA-1"/>
    <property type="gene ID" value="maker-PairedContig_2948-snap-gene-0.1"/>
</dbReference>
<accession>A0A1I8EMD9</accession>
<dbReference type="SUPFAM" id="SSF48056">
    <property type="entry name" value="Di-copper centre-containing domain"/>
    <property type="match status" value="1"/>
</dbReference>
<feature type="domain" description="ShKT" evidence="4">
    <location>
        <begin position="542"/>
        <end position="577"/>
    </location>
</feature>
<reference evidence="5" key="1">
    <citation type="submission" date="2016-11" db="UniProtKB">
        <authorList>
            <consortium name="WormBaseParasite"/>
        </authorList>
    </citation>
    <scope>IDENTIFICATION</scope>
    <source>
        <strain evidence="5">pt0022</strain>
    </source>
</reference>
<feature type="compositionally biased region" description="Polar residues" evidence="3">
    <location>
        <begin position="624"/>
        <end position="636"/>
    </location>
</feature>
<dbReference type="Pfam" id="PF01549">
    <property type="entry name" value="ShK"/>
    <property type="match status" value="2"/>
</dbReference>
<dbReference type="InterPro" id="IPR008922">
    <property type="entry name" value="Di-copper_centre_dom_sf"/>
</dbReference>
<dbReference type="InterPro" id="IPR003582">
    <property type="entry name" value="ShKT_dom"/>
</dbReference>
<feature type="domain" description="ShKT" evidence="4">
    <location>
        <begin position="498"/>
        <end position="532"/>
    </location>
</feature>
<evidence type="ECO:0000259" key="4">
    <source>
        <dbReference type="PROSITE" id="PS51670"/>
    </source>
</evidence>
<feature type="region of interest" description="Disordered" evidence="3">
    <location>
        <begin position="606"/>
        <end position="644"/>
    </location>
</feature>
<protein>
    <recommendedName>
        <fullName evidence="4">ShKT domain-containing protein</fullName>
    </recommendedName>
</protein>
<dbReference type="GO" id="GO:0046872">
    <property type="term" value="F:metal ion binding"/>
    <property type="evidence" value="ECO:0007669"/>
    <property type="project" value="UniProtKB-KW"/>
</dbReference>
<keyword evidence="1" id="KW-0479">Metal-binding</keyword>
<name>A0A1I8EMD9_WUCBA</name>
<evidence type="ECO:0000256" key="2">
    <source>
        <dbReference type="PROSITE-ProRule" id="PRU01005"/>
    </source>
</evidence>
<dbReference type="Pfam" id="PF00264">
    <property type="entry name" value="Tyrosinase"/>
    <property type="match status" value="1"/>
</dbReference>
<dbReference type="PRINTS" id="PR00092">
    <property type="entry name" value="TYROSINASE"/>
</dbReference>
<keyword evidence="2" id="KW-1015">Disulfide bond</keyword>
<dbReference type="PANTHER" id="PTHR11474:SF84">
    <property type="entry name" value="SHKT DOMAIN-CONTAINING PROTEIN"/>
    <property type="match status" value="1"/>
</dbReference>
<dbReference type="InterPro" id="IPR002227">
    <property type="entry name" value="Tyrosinase_Cu-bd"/>
</dbReference>
<feature type="compositionally biased region" description="Polar residues" evidence="3">
    <location>
        <begin position="606"/>
        <end position="615"/>
    </location>
</feature>
<dbReference type="AlphaFoldDB" id="A0A1I8EMD9"/>
<evidence type="ECO:0000256" key="1">
    <source>
        <dbReference type="ARBA" id="ARBA00022723"/>
    </source>
</evidence>
<dbReference type="GO" id="GO:0016491">
    <property type="term" value="F:oxidoreductase activity"/>
    <property type="evidence" value="ECO:0007669"/>
    <property type="project" value="InterPro"/>
</dbReference>
<dbReference type="PANTHER" id="PTHR11474">
    <property type="entry name" value="TYROSINASE FAMILY MEMBER"/>
    <property type="match status" value="1"/>
</dbReference>
<dbReference type="PROSITE" id="PS00498">
    <property type="entry name" value="TYROSINASE_2"/>
    <property type="match status" value="1"/>
</dbReference>
<proteinExistence type="predicted"/>
<comment type="caution">
    <text evidence="2">Lacks conserved residue(s) required for the propagation of feature annotation.</text>
</comment>
<dbReference type="InterPro" id="IPR050316">
    <property type="entry name" value="Tyrosinase/Hemocyanin"/>
</dbReference>
<evidence type="ECO:0000256" key="3">
    <source>
        <dbReference type="SAM" id="MobiDB-lite"/>
    </source>
</evidence>
<sequence>MAHFKLNNFFWLVLHSFPAIIEEMKLFCCISTFLFIVIFGQEPPFMQNCNEAPTPEARHVCLTLQQMARNSRRKMTPNQMIPPSPPAFLQPAPLDPYARGQVASHPYDCMTITCLCPFFQARPQNQCILPNGQLLTMAYRKEYRMLTEDERLRFFNAMAILKQSGEYDRMSYEHQLASQGSGAHSGPGFLPWHREFLKRFEIALRLIDPKVSLPYWDSVIDQYLPDPRDSVFFSPYFIGETDEYGNVVTGPFAYWSTIDGRTAILRVLGEKGKLFTEYDIIDIISQVSVEQVMAYTAPLNDCPYPPAFSAIEYTHSFVHLWIGGHMEPPEQSSNDPVFYGLHSFVDLIWELWRQTQQTRWARENQYSQDIEQCADPQHFSYAVMRPFNLINRDGLSNLYTEQMYRYAPRPGCSFEIATCGSPYLFCDARISPHCVAKIKLGGLCTGFEGLDACFNGICVAGRCISGIMPAPFVPQNELPPTLRGEITRQYASRQFTDCFNRMPCCEQWAKEGDCHTNKSPMAKFCAAACGKCRPSFNVSNECADRHVSCKQWKTENQCFGNSGDFMAENCRTSCELCEKPKNTDCQKRKIHLQKFMQSKLQTSNKIDNVKTSNQINDEDKNKTWSKSISAQKSPLQQHDFGCVE</sequence>
<dbReference type="PROSITE" id="PS00497">
    <property type="entry name" value="TYROSINASE_1"/>
    <property type="match status" value="1"/>
</dbReference>
<dbReference type="Gene3D" id="1.10.1280.10">
    <property type="entry name" value="Di-copper center containing domain from catechol oxidase"/>
    <property type="match status" value="1"/>
</dbReference>